<dbReference type="AlphaFoldDB" id="A0A068QVG8"/>
<dbReference type="EMBL" id="FO704550">
    <property type="protein sequence ID" value="CDG17855.1"/>
    <property type="molecule type" value="Genomic_DNA"/>
</dbReference>
<dbReference type="HOGENOM" id="CLU_3105465_0_0_6"/>
<gene>
    <name evidence="1" type="ORF">XDD1_2156</name>
</gene>
<dbReference type="Proteomes" id="UP000032721">
    <property type="component" value="Chromosome"/>
</dbReference>
<proteinExistence type="predicted"/>
<evidence type="ECO:0000313" key="2">
    <source>
        <dbReference type="Proteomes" id="UP000032721"/>
    </source>
</evidence>
<accession>A0A068QVG8</accession>
<sequence>MPQYCGFKSIEKIIEEILSTDSRQKYPSVFIHDLSLFFLPFQNQIDCHYAK</sequence>
<organism evidence="1 2">
    <name type="scientific">Xenorhabdus doucetiae</name>
    <dbReference type="NCBI Taxonomy" id="351671"/>
    <lineage>
        <taxon>Bacteria</taxon>
        <taxon>Pseudomonadati</taxon>
        <taxon>Pseudomonadota</taxon>
        <taxon>Gammaproteobacteria</taxon>
        <taxon>Enterobacterales</taxon>
        <taxon>Morganellaceae</taxon>
        <taxon>Xenorhabdus</taxon>
    </lineage>
</organism>
<reference evidence="1 2" key="1">
    <citation type="submission" date="2013-07" db="EMBL/GenBank/DDBJ databases">
        <authorList>
            <person name="Genoscope - CEA"/>
        </authorList>
    </citation>
    <scope>NUCLEOTIDE SEQUENCE [LARGE SCALE GENOMIC DNA]</scope>
    <source>
        <strain evidence="2">FRM16 / DSM 17909</strain>
    </source>
</reference>
<protein>
    <submittedName>
        <fullName evidence="1">Uncharacterized protein</fullName>
    </submittedName>
</protein>
<evidence type="ECO:0000313" key="1">
    <source>
        <dbReference type="EMBL" id="CDG17855.1"/>
    </source>
</evidence>
<dbReference type="STRING" id="351671.XDD1_2156"/>
<dbReference type="KEGG" id="xdo:XDD1_2156"/>
<name>A0A068QVG8_9GAMM</name>